<dbReference type="Proteomes" id="UP001607303">
    <property type="component" value="Unassembled WGS sequence"/>
</dbReference>
<dbReference type="EMBL" id="JAYRBN010000100">
    <property type="protein sequence ID" value="KAL2727848.1"/>
    <property type="molecule type" value="Genomic_DNA"/>
</dbReference>
<accession>A0ABD2B5E4</accession>
<reference evidence="1 2" key="1">
    <citation type="journal article" date="2024" name="Ann. Entomol. Soc. Am.">
        <title>Genomic analyses of the southern and eastern yellowjacket wasps (Hymenoptera: Vespidae) reveal evolutionary signatures of social life.</title>
        <authorList>
            <person name="Catto M.A."/>
            <person name="Caine P.B."/>
            <person name="Orr S.E."/>
            <person name="Hunt B.G."/>
            <person name="Goodisman M.A.D."/>
        </authorList>
    </citation>
    <scope>NUCLEOTIDE SEQUENCE [LARGE SCALE GENOMIC DNA]</scope>
    <source>
        <strain evidence="1">232</strain>
        <tissue evidence="1">Head and thorax</tissue>
    </source>
</reference>
<name>A0ABD2B5E4_VESMC</name>
<organism evidence="1 2">
    <name type="scientific">Vespula maculifrons</name>
    <name type="common">Eastern yellow jacket</name>
    <name type="synonym">Wasp</name>
    <dbReference type="NCBI Taxonomy" id="7453"/>
    <lineage>
        <taxon>Eukaryota</taxon>
        <taxon>Metazoa</taxon>
        <taxon>Ecdysozoa</taxon>
        <taxon>Arthropoda</taxon>
        <taxon>Hexapoda</taxon>
        <taxon>Insecta</taxon>
        <taxon>Pterygota</taxon>
        <taxon>Neoptera</taxon>
        <taxon>Endopterygota</taxon>
        <taxon>Hymenoptera</taxon>
        <taxon>Apocrita</taxon>
        <taxon>Aculeata</taxon>
        <taxon>Vespoidea</taxon>
        <taxon>Vespidae</taxon>
        <taxon>Vespinae</taxon>
        <taxon>Vespula</taxon>
    </lineage>
</organism>
<evidence type="ECO:0000313" key="1">
    <source>
        <dbReference type="EMBL" id="KAL2727848.1"/>
    </source>
</evidence>
<evidence type="ECO:0000313" key="2">
    <source>
        <dbReference type="Proteomes" id="UP001607303"/>
    </source>
</evidence>
<sequence length="65" mass="7900">MDLRGSESFSWRSTVWHCTVLPGIEEAPFTRRLESPCPRWLDVATREWPKDFREFSKETLRRFLR</sequence>
<dbReference type="AlphaFoldDB" id="A0ABD2B5E4"/>
<proteinExistence type="predicted"/>
<gene>
    <name evidence="1" type="ORF">V1477_017124</name>
</gene>
<protein>
    <submittedName>
        <fullName evidence="1">Uncharacterized protein</fullName>
    </submittedName>
</protein>
<keyword evidence="2" id="KW-1185">Reference proteome</keyword>
<comment type="caution">
    <text evidence="1">The sequence shown here is derived from an EMBL/GenBank/DDBJ whole genome shotgun (WGS) entry which is preliminary data.</text>
</comment>